<evidence type="ECO:0000259" key="1">
    <source>
        <dbReference type="Pfam" id="PF08007"/>
    </source>
</evidence>
<evidence type="ECO:0000313" key="2">
    <source>
        <dbReference type="EMBL" id="KIQ66102.1"/>
    </source>
</evidence>
<dbReference type="SUPFAM" id="SSF51197">
    <property type="entry name" value="Clavaminate synthase-like"/>
    <property type="match status" value="1"/>
</dbReference>
<dbReference type="PATRIC" id="fig|2064.6.peg.3801"/>
<dbReference type="Pfam" id="PF08007">
    <property type="entry name" value="JmjC_2"/>
    <property type="match status" value="1"/>
</dbReference>
<protein>
    <recommendedName>
        <fullName evidence="1">JmjC domain-containing protein</fullName>
    </recommendedName>
</protein>
<dbReference type="STRING" id="2064.TR51_17725"/>
<accession>A0A0D0Q0Q8</accession>
<reference evidence="2 3" key="1">
    <citation type="submission" date="2015-02" db="EMBL/GenBank/DDBJ databases">
        <title>Draft genome sequence of Kitasatospora griseola MF730-N6, a bafilomycin, terpentecin and satosporin producer.</title>
        <authorList>
            <person name="Arens J.C."/>
            <person name="Haltli B."/>
            <person name="Kerr R.G."/>
        </authorList>
    </citation>
    <scope>NUCLEOTIDE SEQUENCE [LARGE SCALE GENOMIC DNA]</scope>
    <source>
        <strain evidence="2 3">MF730-N6</strain>
    </source>
</reference>
<proteinExistence type="predicted"/>
<dbReference type="Gene3D" id="2.60.120.650">
    <property type="entry name" value="Cupin"/>
    <property type="match status" value="1"/>
</dbReference>
<dbReference type="EMBL" id="JXZB01000002">
    <property type="protein sequence ID" value="KIQ66102.1"/>
    <property type="molecule type" value="Genomic_DNA"/>
</dbReference>
<name>A0A0D0Q0Q8_KITGR</name>
<feature type="domain" description="JmjC" evidence="1">
    <location>
        <begin position="144"/>
        <end position="234"/>
    </location>
</feature>
<keyword evidence="3" id="KW-1185">Reference proteome</keyword>
<comment type="caution">
    <text evidence="2">The sequence shown here is derived from an EMBL/GenBank/DDBJ whole genome shotgun (WGS) entry which is preliminary data.</text>
</comment>
<dbReference type="InterPro" id="IPR003347">
    <property type="entry name" value="JmjC_dom"/>
</dbReference>
<organism evidence="2 3">
    <name type="scientific">Kitasatospora griseola</name>
    <name type="common">Streptomyces griseolosporeus</name>
    <dbReference type="NCBI Taxonomy" id="2064"/>
    <lineage>
        <taxon>Bacteria</taxon>
        <taxon>Bacillati</taxon>
        <taxon>Actinomycetota</taxon>
        <taxon>Actinomycetes</taxon>
        <taxon>Kitasatosporales</taxon>
        <taxon>Streptomycetaceae</taxon>
        <taxon>Kitasatospora</taxon>
    </lineage>
</organism>
<dbReference type="Proteomes" id="UP000032066">
    <property type="component" value="Unassembled WGS sequence"/>
</dbReference>
<gene>
    <name evidence="2" type="ORF">TR51_17725</name>
</gene>
<sequence length="419" mass="46881">MAVVRGPLDWDEFTAHYWDRRPVLIKAVRPAPFELPEVFAATALATRPPGPYRMPPTAQFAVGRFQQTEPARWFPRPEDGAFDGYRRRLDAELAAFSKETRYSLVVHAFHAFHAGQWERQRAFFDPLWERTGLPLSGAITTLFHGNYEHTPVGVHKDRFATFLFALEGHKRMRFWRERPWTEPVTTKLDYRPHLAASFTAEPEPGDLLYWPASYYHVGESVDGGAATSVNVGVPREAHRAVYDVDDLLLGRSRDAMVDPDVALVRLPAATAPLSAPEPPTDGALPEALEQTLRIFRDYRDPARMQELVAALSLGTLTASGLCPVPPPEPVRPLDDATTVRPRTRVLHQPVEGALLCAANGHVLRSPLTPQQLEPLLHRLAEQQPLTVGELLAAVPPAARPEARRLLEALESFRALTRDR</sequence>
<dbReference type="AlphaFoldDB" id="A0A0D0Q0Q8"/>
<evidence type="ECO:0000313" key="3">
    <source>
        <dbReference type="Proteomes" id="UP000032066"/>
    </source>
</evidence>